<comment type="caution">
    <text evidence="5">The sequence shown here is derived from an EMBL/GenBank/DDBJ whole genome shotgun (WGS) entry which is preliminary data.</text>
</comment>
<dbReference type="SMART" id="SM00448">
    <property type="entry name" value="REC"/>
    <property type="match status" value="1"/>
</dbReference>
<keyword evidence="4" id="KW-0238">DNA-binding</keyword>
<dbReference type="InterPro" id="IPR007492">
    <property type="entry name" value="LytTR_DNA-bd_dom"/>
</dbReference>
<feature type="domain" description="HTH LytTR-type" evidence="3">
    <location>
        <begin position="140"/>
        <end position="204"/>
    </location>
</feature>
<dbReference type="OrthoDB" id="9787344at2"/>
<evidence type="ECO:0000259" key="2">
    <source>
        <dbReference type="PROSITE" id="PS50110"/>
    </source>
</evidence>
<reference evidence="5 6" key="3">
    <citation type="submission" date="2019-03" db="EMBL/GenBank/DDBJ databases">
        <title>Genomic Encyclopedia of Type Strains, Phase IV (KMG-IV): sequencing the most valuable type-strain genomes for metagenomic binning, comparative biology and taxonomic classification.</title>
        <authorList>
            <person name="Goeker M."/>
        </authorList>
    </citation>
    <scope>NUCLEOTIDE SEQUENCE [LARGE SCALE GENOMIC DNA]</scope>
    <source>
        <strain evidence="5 6">DSM 103236</strain>
    </source>
</reference>
<dbReference type="AlphaFoldDB" id="A0A4V6NN44"/>
<dbReference type="GO" id="GO:0003677">
    <property type="term" value="F:DNA binding"/>
    <property type="evidence" value="ECO:0007669"/>
    <property type="project" value="UniProtKB-KW"/>
</dbReference>
<dbReference type="SMART" id="SM00850">
    <property type="entry name" value="LytTR"/>
    <property type="match status" value="1"/>
</dbReference>
<dbReference type="Gene3D" id="3.40.50.2300">
    <property type="match status" value="1"/>
</dbReference>
<evidence type="ECO:0000313" key="7">
    <source>
        <dbReference type="Proteomes" id="UP000622648"/>
    </source>
</evidence>
<dbReference type="PANTHER" id="PTHR37299">
    <property type="entry name" value="TRANSCRIPTIONAL REGULATOR-RELATED"/>
    <property type="match status" value="1"/>
</dbReference>
<evidence type="ECO:0000313" key="5">
    <source>
        <dbReference type="EMBL" id="TCO29160.1"/>
    </source>
</evidence>
<organism evidence="5 6">
    <name type="scientific">Pedobacter psychrotolerans</name>
    <dbReference type="NCBI Taxonomy" id="1843235"/>
    <lineage>
        <taxon>Bacteria</taxon>
        <taxon>Pseudomonadati</taxon>
        <taxon>Bacteroidota</taxon>
        <taxon>Sphingobacteriia</taxon>
        <taxon>Sphingobacteriales</taxon>
        <taxon>Sphingobacteriaceae</taxon>
        <taxon>Pedobacter</taxon>
    </lineage>
</organism>
<evidence type="ECO:0000313" key="4">
    <source>
        <dbReference type="EMBL" id="GGE54659.1"/>
    </source>
</evidence>
<accession>A0A4V6NN44</accession>
<dbReference type="EMBL" id="BMJO01000003">
    <property type="protein sequence ID" value="GGE54659.1"/>
    <property type="molecule type" value="Genomic_DNA"/>
</dbReference>
<gene>
    <name evidence="5" type="ORF">EV200_102582</name>
    <name evidence="4" type="ORF">GCM10011413_21250</name>
</gene>
<dbReference type="RefSeq" id="WP_132530391.1">
    <property type="nucleotide sequence ID" value="NZ_BMJO01000003.1"/>
</dbReference>
<dbReference type="InterPro" id="IPR046947">
    <property type="entry name" value="LytR-like"/>
</dbReference>
<evidence type="ECO:0000259" key="3">
    <source>
        <dbReference type="PROSITE" id="PS50930"/>
    </source>
</evidence>
<dbReference type="PROSITE" id="PS50930">
    <property type="entry name" value="HTH_LYTTR"/>
    <property type="match status" value="1"/>
</dbReference>
<sequence length="235" mass="27522">MRLRCIAVDDEPLALSLIQSYIMANENLELVQVFEDAIAASEYLNHTSVDLLFLDINMPDITGINLYKSLIQKPMVIFTTAYKNFAFEGFELNAVDYLLKPIEYLRFKKAINKTIDFYQYQQTNQKEVVEQSIFVHSEYRLVKIDLKDILYIESLEDYVKIHIQNSKMILSLMPLKRLLEKLPEDKFKRIHRSYVVPVSKVKSILNRKAELLNGEILPISNTYASFIEDWQQLQS</sequence>
<reference evidence="7" key="2">
    <citation type="journal article" date="2019" name="Int. J. Syst. Evol. Microbiol.">
        <title>The Global Catalogue of Microorganisms (GCM) 10K type strain sequencing project: providing services to taxonomists for standard genome sequencing and annotation.</title>
        <authorList>
            <consortium name="The Broad Institute Genomics Platform"/>
            <consortium name="The Broad Institute Genome Sequencing Center for Infectious Disease"/>
            <person name="Wu L."/>
            <person name="Ma J."/>
        </authorList>
    </citation>
    <scope>NUCLEOTIDE SEQUENCE [LARGE SCALE GENOMIC DNA]</scope>
    <source>
        <strain evidence="7">CGMCC 1.15644</strain>
    </source>
</reference>
<keyword evidence="1" id="KW-0597">Phosphoprotein</keyword>
<dbReference type="GO" id="GO:0000156">
    <property type="term" value="F:phosphorelay response regulator activity"/>
    <property type="evidence" value="ECO:0007669"/>
    <property type="project" value="InterPro"/>
</dbReference>
<dbReference type="Pfam" id="PF00072">
    <property type="entry name" value="Response_reg"/>
    <property type="match status" value="1"/>
</dbReference>
<dbReference type="Pfam" id="PF04397">
    <property type="entry name" value="LytTR"/>
    <property type="match status" value="1"/>
</dbReference>
<feature type="modified residue" description="4-aspartylphosphate" evidence="1">
    <location>
        <position position="55"/>
    </location>
</feature>
<keyword evidence="7" id="KW-1185">Reference proteome</keyword>
<reference evidence="4" key="1">
    <citation type="journal article" date="2014" name="Int. J. Syst. Evol. Microbiol.">
        <title>Complete genome of a new Firmicutes species belonging to the dominant human colonic microbiota ('Ruminococcus bicirculans') reveals two chromosomes and a selective capacity to utilize plant glucans.</title>
        <authorList>
            <consortium name="NISC Comparative Sequencing Program"/>
            <person name="Wegmann U."/>
            <person name="Louis P."/>
            <person name="Goesmann A."/>
            <person name="Henrissat B."/>
            <person name="Duncan S.H."/>
            <person name="Flint H.J."/>
        </authorList>
    </citation>
    <scope>NUCLEOTIDE SEQUENCE</scope>
    <source>
        <strain evidence="4">CGMCC 1.15644</strain>
    </source>
</reference>
<name>A0A4V6NN44_9SPHI</name>
<dbReference type="PROSITE" id="PS50110">
    <property type="entry name" value="RESPONSE_REGULATORY"/>
    <property type="match status" value="1"/>
</dbReference>
<evidence type="ECO:0000256" key="1">
    <source>
        <dbReference type="PROSITE-ProRule" id="PRU00169"/>
    </source>
</evidence>
<dbReference type="EMBL" id="SLWO01000002">
    <property type="protein sequence ID" value="TCO29160.1"/>
    <property type="molecule type" value="Genomic_DNA"/>
</dbReference>
<dbReference type="Proteomes" id="UP000622648">
    <property type="component" value="Unassembled WGS sequence"/>
</dbReference>
<protein>
    <submittedName>
        <fullName evidence="4">DNA-binding response regulator</fullName>
    </submittedName>
    <submittedName>
        <fullName evidence="5">LytTR family two component transcriptional regulator</fullName>
    </submittedName>
</protein>
<feature type="domain" description="Response regulatory" evidence="2">
    <location>
        <begin position="4"/>
        <end position="115"/>
    </location>
</feature>
<dbReference type="SUPFAM" id="SSF52172">
    <property type="entry name" value="CheY-like"/>
    <property type="match status" value="1"/>
</dbReference>
<dbReference type="InterPro" id="IPR011006">
    <property type="entry name" value="CheY-like_superfamily"/>
</dbReference>
<dbReference type="Gene3D" id="2.40.50.1020">
    <property type="entry name" value="LytTr DNA-binding domain"/>
    <property type="match status" value="1"/>
</dbReference>
<dbReference type="Proteomes" id="UP000295684">
    <property type="component" value="Unassembled WGS sequence"/>
</dbReference>
<reference evidence="4" key="4">
    <citation type="submission" date="2024-05" db="EMBL/GenBank/DDBJ databases">
        <authorList>
            <person name="Sun Q."/>
            <person name="Zhou Y."/>
        </authorList>
    </citation>
    <scope>NUCLEOTIDE SEQUENCE</scope>
    <source>
        <strain evidence="4">CGMCC 1.15644</strain>
    </source>
</reference>
<proteinExistence type="predicted"/>
<dbReference type="PANTHER" id="PTHR37299:SF1">
    <property type="entry name" value="STAGE 0 SPORULATION PROTEIN A HOMOLOG"/>
    <property type="match status" value="1"/>
</dbReference>
<evidence type="ECO:0000313" key="6">
    <source>
        <dbReference type="Proteomes" id="UP000295684"/>
    </source>
</evidence>
<dbReference type="InterPro" id="IPR001789">
    <property type="entry name" value="Sig_transdc_resp-reg_receiver"/>
</dbReference>